<evidence type="ECO:0000313" key="3">
    <source>
        <dbReference type="EMBL" id="CAQ72681.1"/>
    </source>
</evidence>
<dbReference type="InterPro" id="IPR007055">
    <property type="entry name" value="BON_dom"/>
</dbReference>
<feature type="compositionally biased region" description="Gly residues" evidence="1">
    <location>
        <begin position="236"/>
        <end position="249"/>
    </location>
</feature>
<accession>B3RCQ6</accession>
<dbReference type="AlphaFoldDB" id="B3RCQ6"/>
<dbReference type="KEGG" id="cti:RALTA_B2104"/>
<dbReference type="InterPro" id="IPR051686">
    <property type="entry name" value="Lipoprotein_DolP"/>
</dbReference>
<dbReference type="Pfam" id="PF04972">
    <property type="entry name" value="BON"/>
    <property type="match status" value="1"/>
</dbReference>
<sequence length="514" mass="55981">MGVDMAVSCRCGRAMRRRRDGAPRPCKGARVARKFHAAQRKARARMPPVRGGIGAAALPVTLTSHGKPYSERACGTAPFHARAGARILRPSPYPKRQRLPAPAALACGQCRRAGPHRQEADMFNFRNDRGSRGRPEAQRRDRGPEQRMRDESEGRGSEDWGQEWGEDWRGQSSQRGGEYGGGDDRGQRRQESRRDEQRGESRGQGSSMGSEREGSRHGGPWYEQDTPASQRRGSWGESGYGAADVGGSGHPYSSGYGGYRPSPQDSGYRSQERESGYGYRDEDRFGPSGRRSESGGRYERDERSERNQRGQGGWGSERGRGEGGRAMHWQEGSERDRAQRGGQPSYGGGYFGDAGRGGQSFSGGQRVYPDDPGYRRRTPFAGQAGASGAQGGQHAGRRVTGPKGYRRSDERVREDVCERLAMNPYIDVGEVSVEVANGVVTLDGTVSERREKYVVEEIADAVFGVTEVDNRLRVQRQQGSSWAAGSEVGGDTSTGSASSTSAGGTSPDRTLNKS</sequence>
<dbReference type="PROSITE" id="PS50914">
    <property type="entry name" value="BON"/>
    <property type="match status" value="1"/>
</dbReference>
<feature type="compositionally biased region" description="Basic and acidic residues" evidence="1">
    <location>
        <begin position="270"/>
        <end position="308"/>
    </location>
</feature>
<feature type="domain" description="BON" evidence="2">
    <location>
        <begin position="408"/>
        <end position="476"/>
    </location>
</feature>
<dbReference type="PANTHER" id="PTHR34606">
    <property type="entry name" value="BON DOMAIN-CONTAINING PROTEIN"/>
    <property type="match status" value="1"/>
</dbReference>
<feature type="compositionally biased region" description="Gly residues" evidence="1">
    <location>
        <begin position="344"/>
        <end position="361"/>
    </location>
</feature>
<dbReference type="eggNOG" id="COG2823">
    <property type="taxonomic scope" value="Bacteria"/>
</dbReference>
<proteinExistence type="predicted"/>
<organism evidence="3 4">
    <name type="scientific">Cupriavidus taiwanensis (strain DSM 17343 / BCRC 17206 / CCUG 44338 / CIP 107171 / LMG 19424 / R1)</name>
    <name type="common">Ralstonia taiwanensis (strain LMG 19424)</name>
    <dbReference type="NCBI Taxonomy" id="977880"/>
    <lineage>
        <taxon>Bacteria</taxon>
        <taxon>Pseudomonadati</taxon>
        <taxon>Pseudomonadota</taxon>
        <taxon>Betaproteobacteria</taxon>
        <taxon>Burkholderiales</taxon>
        <taxon>Burkholderiaceae</taxon>
        <taxon>Cupriavidus</taxon>
    </lineage>
</organism>
<gene>
    <name evidence="3" type="ordered locus">RALTA_B2104</name>
</gene>
<dbReference type="HOGENOM" id="CLU_662007_0_0_4"/>
<reference evidence="3 4" key="1">
    <citation type="journal article" date="2008" name="Genome Res.">
        <title>Genome sequence of the beta-rhizobium Cupriavidus taiwanensis and comparative genomics of rhizobia.</title>
        <authorList>
            <person name="Amadou C."/>
            <person name="Pascal G."/>
            <person name="Mangenot S."/>
            <person name="Glew M."/>
            <person name="Bontemps C."/>
            <person name="Capela D."/>
            <person name="Carrere S."/>
            <person name="Cruveiller S."/>
            <person name="Dossat C."/>
            <person name="Lajus A."/>
            <person name="Marchetti M."/>
            <person name="Poinsot V."/>
            <person name="Rouy Z."/>
            <person name="Servin B."/>
            <person name="Saad M."/>
            <person name="Schenowitz C."/>
            <person name="Barbe V."/>
            <person name="Batut J."/>
            <person name="Medigue C."/>
            <person name="Masson-Boivin C."/>
        </authorList>
    </citation>
    <scope>NUCLEOTIDE SEQUENCE [LARGE SCALE GENOMIC DNA]</scope>
    <source>
        <strain evidence="4">DSM 17343 / BCRC 17206 / CCUG 44338 / CIP 107171 / LMG 19424 / R1</strain>
    </source>
</reference>
<name>B3RCQ6_CUPTR</name>
<evidence type="ECO:0000256" key="1">
    <source>
        <dbReference type="SAM" id="MobiDB-lite"/>
    </source>
</evidence>
<dbReference type="Proteomes" id="UP000001692">
    <property type="component" value="Chromosome 2"/>
</dbReference>
<keyword evidence="4" id="KW-1185">Reference proteome</keyword>
<dbReference type="InterPro" id="IPR014004">
    <property type="entry name" value="Transpt-assoc_nodulatn_dom_bac"/>
</dbReference>
<dbReference type="SMART" id="SM00749">
    <property type="entry name" value="BON"/>
    <property type="match status" value="1"/>
</dbReference>
<evidence type="ECO:0000313" key="4">
    <source>
        <dbReference type="Proteomes" id="UP000001692"/>
    </source>
</evidence>
<feature type="region of interest" description="Disordered" evidence="1">
    <location>
        <begin position="114"/>
        <end position="412"/>
    </location>
</feature>
<feature type="compositionally biased region" description="Basic and acidic residues" evidence="1">
    <location>
        <begin position="116"/>
        <end position="158"/>
    </location>
</feature>
<evidence type="ECO:0000259" key="2">
    <source>
        <dbReference type="PROSITE" id="PS50914"/>
    </source>
</evidence>
<feature type="compositionally biased region" description="Low complexity" evidence="1">
    <location>
        <begin position="250"/>
        <end position="263"/>
    </location>
</feature>
<dbReference type="EMBL" id="CU633750">
    <property type="protein sequence ID" value="CAQ72681.1"/>
    <property type="molecule type" value="Genomic_DNA"/>
</dbReference>
<protein>
    <submittedName>
        <fullName evidence="3">RNA-binding domain G/S rich motif</fullName>
    </submittedName>
</protein>
<feature type="compositionally biased region" description="Low complexity" evidence="1">
    <location>
        <begin position="489"/>
        <end position="506"/>
    </location>
</feature>
<feature type="compositionally biased region" description="Basic and acidic residues" evidence="1">
    <location>
        <begin position="182"/>
        <end position="201"/>
    </location>
</feature>
<feature type="region of interest" description="Disordered" evidence="1">
    <location>
        <begin position="476"/>
        <end position="514"/>
    </location>
</feature>
<dbReference type="Gene3D" id="3.30.1340.30">
    <property type="match status" value="1"/>
</dbReference>
<dbReference type="PANTHER" id="PTHR34606:SF15">
    <property type="entry name" value="BON DOMAIN-CONTAINING PROTEIN"/>
    <property type="match status" value="1"/>
</dbReference>